<evidence type="ECO:0000313" key="1">
    <source>
        <dbReference type="EMBL" id="KUN57264.1"/>
    </source>
</evidence>
<comment type="caution">
    <text evidence="1">The sequence shown here is derived from an EMBL/GenBank/DDBJ whole genome shotgun (WGS) entry which is preliminary data.</text>
</comment>
<protein>
    <submittedName>
        <fullName evidence="1">Uncharacterized protein</fullName>
    </submittedName>
</protein>
<organism evidence="1 2">
    <name type="scientific">Streptomyces canus</name>
    <dbReference type="NCBI Taxonomy" id="58343"/>
    <lineage>
        <taxon>Bacteria</taxon>
        <taxon>Bacillati</taxon>
        <taxon>Actinomycetota</taxon>
        <taxon>Actinomycetes</taxon>
        <taxon>Kitasatosporales</taxon>
        <taxon>Streptomycetaceae</taxon>
        <taxon>Streptomyces</taxon>
        <taxon>Streptomyces aurantiacus group</taxon>
    </lineage>
</organism>
<name>A0A101RKP4_9ACTN</name>
<dbReference type="Proteomes" id="UP000053669">
    <property type="component" value="Unassembled WGS sequence"/>
</dbReference>
<dbReference type="STRING" id="58343.AQJ46_48160"/>
<dbReference type="AlphaFoldDB" id="A0A101RKP4"/>
<proteinExistence type="predicted"/>
<accession>A0A101RKP4</accession>
<sequence length="358" mass="39193">MDTLSFAILPAFEQSRISDFLAVLARPWLASGEWPVWGHVLHAYDIRGEDAVEVFQSLPRVGVAGPFGAGYGYTTGMRPPIGEGDRVRVTVAGGLVLPELREAVGEPFLRVLHHMIKLHTDKPASANEVTYAQLRSSELRQAVPHLAPRFVDVLPDLLSYEPGIGNGGSARKGDGSWEWNITRSVLAYRNVKTLEAYVEKTCEIVTAAAAEFTPSAAMAAAPVVAPQRGPYVDLALLDELEKAAQSTTWNLGRLIALCRELNHNYTAEMPHAAAAMIRTILDHIPPVFNGYKDFKVVAAQHPFGKTDKAHAQELVRFKAIADDALHRQIGKSNSTLTMDDLPAPIRLRAVLRELLTLL</sequence>
<dbReference type="EMBL" id="LMWU01000075">
    <property type="protein sequence ID" value="KUN57264.1"/>
    <property type="molecule type" value="Genomic_DNA"/>
</dbReference>
<gene>
    <name evidence="1" type="ORF">AQJ46_48160</name>
</gene>
<dbReference type="RefSeq" id="WP_059211697.1">
    <property type="nucleotide sequence ID" value="NZ_KQ948684.1"/>
</dbReference>
<evidence type="ECO:0000313" key="2">
    <source>
        <dbReference type="Proteomes" id="UP000053669"/>
    </source>
</evidence>
<reference evidence="1 2" key="1">
    <citation type="submission" date="2015-10" db="EMBL/GenBank/DDBJ databases">
        <title>Draft genome sequence of Streptomyces canus DSM 40017, type strain for the species Streptomyces canus.</title>
        <authorList>
            <person name="Ruckert C."/>
            <person name="Winkler A."/>
            <person name="Kalinowski J."/>
            <person name="Kampfer P."/>
            <person name="Glaeser S."/>
        </authorList>
    </citation>
    <scope>NUCLEOTIDE SEQUENCE [LARGE SCALE GENOMIC DNA]</scope>
    <source>
        <strain evidence="1 2">DSM 40017</strain>
    </source>
</reference>